<dbReference type="Pfam" id="PF05193">
    <property type="entry name" value="Peptidase_M16_C"/>
    <property type="match status" value="1"/>
</dbReference>
<keyword evidence="1" id="KW-0732">Signal</keyword>
<dbReference type="RefSeq" id="WP_143114533.1">
    <property type="nucleotide sequence ID" value="NZ_CXPG01000009.1"/>
</dbReference>
<dbReference type="STRING" id="282197.SAMN04488517_10178"/>
<evidence type="ECO:0000313" key="5">
    <source>
        <dbReference type="Proteomes" id="UP000048908"/>
    </source>
</evidence>
<dbReference type="PANTHER" id="PTHR11851">
    <property type="entry name" value="METALLOPROTEASE"/>
    <property type="match status" value="1"/>
</dbReference>
<evidence type="ECO:0000259" key="3">
    <source>
        <dbReference type="Pfam" id="PF05193"/>
    </source>
</evidence>
<dbReference type="AlphaFoldDB" id="A0A0M6XN24"/>
<evidence type="ECO:0000313" key="4">
    <source>
        <dbReference type="EMBL" id="CTQ31583.1"/>
    </source>
</evidence>
<feature type="domain" description="Peptidase M16 N-terminal" evidence="2">
    <location>
        <begin position="38"/>
        <end position="178"/>
    </location>
</feature>
<dbReference type="EMBL" id="CXPG01000009">
    <property type="protein sequence ID" value="CTQ31583.1"/>
    <property type="molecule type" value="Genomic_DNA"/>
</dbReference>
<proteinExistence type="predicted"/>
<dbReference type="Proteomes" id="UP000048908">
    <property type="component" value="Unassembled WGS sequence"/>
</dbReference>
<keyword evidence="5" id="KW-1185">Reference proteome</keyword>
<dbReference type="InterPro" id="IPR050361">
    <property type="entry name" value="MPP/UQCRC_Complex"/>
</dbReference>
<dbReference type="InterPro" id="IPR011249">
    <property type="entry name" value="Metalloenz_LuxS/M16"/>
</dbReference>
<dbReference type="Gene3D" id="3.30.830.10">
    <property type="entry name" value="Metalloenzyme, LuxS/M16 peptidase-like"/>
    <property type="match status" value="2"/>
</dbReference>
<dbReference type="Pfam" id="PF00675">
    <property type="entry name" value="Peptidase_M16"/>
    <property type="match status" value="1"/>
</dbReference>
<protein>
    <submittedName>
        <fullName evidence="4">Peptidase M16 inactive domain protein</fullName>
    </submittedName>
</protein>
<reference evidence="4 5" key="1">
    <citation type="submission" date="2015-07" db="EMBL/GenBank/DDBJ databases">
        <authorList>
            <person name="Noorani M."/>
        </authorList>
    </citation>
    <scope>NUCLEOTIDE SEQUENCE [LARGE SCALE GENOMIC DNA]</scope>
    <source>
        <strain evidence="4 5">CECT 5088</strain>
    </source>
</reference>
<evidence type="ECO:0000256" key="1">
    <source>
        <dbReference type="SAM" id="SignalP"/>
    </source>
</evidence>
<dbReference type="OrthoDB" id="9811314at2"/>
<feature type="signal peptide" evidence="1">
    <location>
        <begin position="1"/>
        <end position="19"/>
    </location>
</feature>
<dbReference type="InterPro" id="IPR011765">
    <property type="entry name" value="Pept_M16_N"/>
</dbReference>
<accession>A0A0M6XN24</accession>
<sequence>MIRLLCTLVALVLPLKALAIEIQEVTSPGGIKAWLVEEHSIPFTAIDLSFTGGANQEASDRRGVTNLMTGLLEEGAADRDARAFAEAAESLAARMSFDASNDTVSVGMTFLTENRDESVALLRDALFEPRFDAPAVERVREQVLAGLASDARDPDEIAARRLAALSFPGHPYGTSMSGTPETVAAINIEDLRAAHARALTRDRVNVGVTGDITAEELGPLLDELLGDLPLASAPEVPEADGAVDGGITVVDFPSPQSVVMFGQKGVPFDDPDYFPAFILNHILGGSGFDSRLMGEVREKRGLTYGIGTYLASRDLADQIIGQFSSSNDKTAAAIDIVRDEWARIAAEGVTQEELDAAKTYLTGAYPLRFDGNSRIASILVGMQDMDLPIDYIDGRNDKVNAVTLDDVNRVAAKLLTPDRLHFVVVGQPEGIEPGSF</sequence>
<gene>
    <name evidence="4" type="ORF">JAN5088_00341</name>
</gene>
<name>A0A0M6XN24_9RHOB</name>
<evidence type="ECO:0000259" key="2">
    <source>
        <dbReference type="Pfam" id="PF00675"/>
    </source>
</evidence>
<feature type="chain" id="PRO_5005806931" evidence="1">
    <location>
        <begin position="20"/>
        <end position="436"/>
    </location>
</feature>
<dbReference type="InterPro" id="IPR007863">
    <property type="entry name" value="Peptidase_M16_C"/>
</dbReference>
<dbReference type="SUPFAM" id="SSF63411">
    <property type="entry name" value="LuxS/MPP-like metallohydrolase"/>
    <property type="match status" value="2"/>
</dbReference>
<dbReference type="GO" id="GO:0046872">
    <property type="term" value="F:metal ion binding"/>
    <property type="evidence" value="ECO:0007669"/>
    <property type="project" value="InterPro"/>
</dbReference>
<dbReference type="PANTHER" id="PTHR11851:SF224">
    <property type="entry name" value="PROCESSING PROTEASE"/>
    <property type="match status" value="1"/>
</dbReference>
<feature type="domain" description="Peptidase M16 C-terminal" evidence="3">
    <location>
        <begin position="186"/>
        <end position="360"/>
    </location>
</feature>
<organism evidence="4 5">
    <name type="scientific">Jannaschia rubra</name>
    <dbReference type="NCBI Taxonomy" id="282197"/>
    <lineage>
        <taxon>Bacteria</taxon>
        <taxon>Pseudomonadati</taxon>
        <taxon>Pseudomonadota</taxon>
        <taxon>Alphaproteobacteria</taxon>
        <taxon>Rhodobacterales</taxon>
        <taxon>Roseobacteraceae</taxon>
        <taxon>Jannaschia</taxon>
    </lineage>
</organism>